<dbReference type="EMBL" id="LSFY01000001">
    <property type="protein sequence ID" value="KXZ40201.1"/>
    <property type="molecule type" value="Genomic_DNA"/>
</dbReference>
<dbReference type="EMBL" id="FRBG01000001">
    <property type="protein sequence ID" value="SHK42826.1"/>
    <property type="molecule type" value="Genomic_DNA"/>
</dbReference>
<accession>A0A150FRF6</accession>
<proteinExistence type="predicted"/>
<dbReference type="OrthoDB" id="1706352at2"/>
<reference evidence="1 3" key="1">
    <citation type="submission" date="2016-02" db="EMBL/GenBank/DDBJ databases">
        <title>Draft genome sequence for Clostridium paradoxum JW-YL-7.</title>
        <authorList>
            <person name="Utturkar S.M."/>
            <person name="Lancaster A."/>
            <person name="Poole F.L."/>
            <person name="Adams M.W."/>
            <person name="Brown S.D."/>
        </authorList>
    </citation>
    <scope>NUCLEOTIDE SEQUENCE [LARGE SCALE GENOMIC DNA]</scope>
    <source>
        <strain evidence="1 3">JW-YL-7</strain>
    </source>
</reference>
<dbReference type="Proteomes" id="UP000323392">
    <property type="component" value="Unassembled WGS sequence"/>
</dbReference>
<gene>
    <name evidence="1" type="ORF">JWYL7_1276</name>
    <name evidence="2" type="ORF">SAMN05661008_00246</name>
</gene>
<evidence type="ECO:0000313" key="2">
    <source>
        <dbReference type="EMBL" id="SHK42826.1"/>
    </source>
</evidence>
<evidence type="ECO:0000313" key="1">
    <source>
        <dbReference type="EMBL" id="KXZ40201.1"/>
    </source>
</evidence>
<sequence>MNKKVIINGYNNDISTIFYEDNCIYINSKDDNNILMTGVKNYDVSIDCRGNVYIVCITDEELYYLTYFNNRWSKTVLKRLGKISLVDYIKVISVEENTHIFYTLESKLGESSKIVHLYKNNINWKIDYLKSRTLVKGENTYFIDNVENDIFVLSKLEKGDKIELSLLVYSDLKKQWSLPLNLGLTINNIKIKNFFIDSKRCIHIIYSEDGKNTYYAYKDIHECKNWKINLIEGSTDLEFKIFEINDEVIIIYKYCNSYVKIKNKHSFEKTITDIAYTQGSSDIRYIKKEFKNKFIDTYEDLINRKVHILGVNDSSQSKRGTFEKLMILTWSGNNLGNSEQTVGCIAP</sequence>
<comment type="caution">
    <text evidence="1">The sequence shown here is derived from an EMBL/GenBank/DDBJ whole genome shotgun (WGS) entry which is preliminary data.</text>
</comment>
<protein>
    <submittedName>
        <fullName evidence="1">Uncharacterized protein</fullName>
    </submittedName>
</protein>
<reference evidence="2 4" key="2">
    <citation type="submission" date="2016-11" db="EMBL/GenBank/DDBJ databases">
        <authorList>
            <person name="Varghese N."/>
            <person name="Submissions S."/>
        </authorList>
    </citation>
    <scope>NUCLEOTIDE SEQUENCE [LARGE SCALE GENOMIC DNA]</scope>
    <source>
        <strain evidence="2 4">DSM 7308</strain>
    </source>
</reference>
<keyword evidence="4" id="KW-1185">Reference proteome</keyword>
<dbReference type="Proteomes" id="UP000092605">
    <property type="component" value="Unassembled WGS sequence"/>
</dbReference>
<dbReference type="RefSeq" id="WP_066070654.1">
    <property type="nucleotide sequence ID" value="NZ_FRBG01000001.1"/>
</dbReference>
<dbReference type="STRING" id="1121328.JWYL7_1276"/>
<organism evidence="1 3">
    <name type="scientific">Alkalithermobacter thermoalcaliphilus JW-YL-7 = DSM 7308</name>
    <dbReference type="NCBI Taxonomy" id="1121328"/>
    <lineage>
        <taxon>Bacteria</taxon>
        <taxon>Bacillati</taxon>
        <taxon>Bacillota</taxon>
        <taxon>Clostridia</taxon>
        <taxon>Peptostreptococcales</taxon>
        <taxon>Tepidibacteraceae</taxon>
        <taxon>Alkalithermobacter</taxon>
    </lineage>
</organism>
<dbReference type="AlphaFoldDB" id="A0A150FRF6"/>
<evidence type="ECO:0000313" key="4">
    <source>
        <dbReference type="Proteomes" id="UP000323392"/>
    </source>
</evidence>
<name>A0A150FRF6_CLOPD</name>
<dbReference type="PATRIC" id="fig|1121328.3.peg.1284"/>
<evidence type="ECO:0000313" key="3">
    <source>
        <dbReference type="Proteomes" id="UP000092605"/>
    </source>
</evidence>